<dbReference type="GO" id="GO:0016491">
    <property type="term" value="F:oxidoreductase activity"/>
    <property type="evidence" value="ECO:0007669"/>
    <property type="project" value="InterPro"/>
</dbReference>
<dbReference type="InterPro" id="IPR052544">
    <property type="entry name" value="Bacteriocin_Proc_Enz"/>
</dbReference>
<dbReference type="InterPro" id="IPR000415">
    <property type="entry name" value="Nitroreductase-like"/>
</dbReference>
<dbReference type="OrthoDB" id="9801593at2"/>
<dbReference type="CDD" id="cd02142">
    <property type="entry name" value="McbC_SagB-like_oxidoreductase"/>
    <property type="match status" value="1"/>
</dbReference>
<dbReference type="STRING" id="1121883.SAMN02745226_01944"/>
<accession>A0A1M7TFL5</accession>
<dbReference type="Proteomes" id="UP000184207">
    <property type="component" value="Unassembled WGS sequence"/>
</dbReference>
<dbReference type="Pfam" id="PF00881">
    <property type="entry name" value="Nitroreductase"/>
    <property type="match status" value="1"/>
</dbReference>
<sequence length="255" mass="29108">MRNNDFTDFTKARSLLKSNWEELENFKSDQQKGEPMPPFEKPIPEGVNLVELPEFKDSVVAKSTNIFEAIANRRSHRKYLKTPLTLQELSFLLWATQGVKNVTPKATFRTVPSAGARHPFETYVYVRNVEGLNEAVYRYLPIEHSLVLHRSDRYLREEIIRATLDQAFVGEAAAVFIWTAIPYRTEWRYGPASHKVILLDAGHVCQNLYIACEAIKAGTCAIAAYSQELMDKFLKLDGIDEFVVYLAPVGKVNHE</sequence>
<organism evidence="2 3">
    <name type="scientific">Fervidobacterium gondwanense DSM 13020</name>
    <dbReference type="NCBI Taxonomy" id="1121883"/>
    <lineage>
        <taxon>Bacteria</taxon>
        <taxon>Thermotogati</taxon>
        <taxon>Thermotogota</taxon>
        <taxon>Thermotogae</taxon>
        <taxon>Thermotogales</taxon>
        <taxon>Fervidobacteriaceae</taxon>
        <taxon>Fervidobacterium</taxon>
    </lineage>
</organism>
<evidence type="ECO:0000313" key="3">
    <source>
        <dbReference type="Proteomes" id="UP000184207"/>
    </source>
</evidence>
<reference evidence="3" key="1">
    <citation type="submission" date="2016-12" db="EMBL/GenBank/DDBJ databases">
        <authorList>
            <person name="Varghese N."/>
            <person name="Submissions S."/>
        </authorList>
    </citation>
    <scope>NUCLEOTIDE SEQUENCE [LARGE SCALE GENOMIC DNA]</scope>
    <source>
        <strain evidence="3">DSM 13020</strain>
    </source>
</reference>
<name>A0A1M7TFL5_FERGO</name>
<dbReference type="InterPro" id="IPR029479">
    <property type="entry name" value="Nitroreductase"/>
</dbReference>
<feature type="domain" description="Nitroreductase" evidence="1">
    <location>
        <begin position="70"/>
        <end position="251"/>
    </location>
</feature>
<dbReference type="InterPro" id="IPR020051">
    <property type="entry name" value="SagB-type_dehydrogenase"/>
</dbReference>
<dbReference type="Gene3D" id="3.40.109.10">
    <property type="entry name" value="NADH Oxidase"/>
    <property type="match status" value="1"/>
</dbReference>
<dbReference type="PANTHER" id="PTHR43745:SF2">
    <property type="entry name" value="NITROREDUCTASE MJ1384-RELATED"/>
    <property type="match status" value="1"/>
</dbReference>
<dbReference type="SUPFAM" id="SSF55469">
    <property type="entry name" value="FMN-dependent nitroreductase-like"/>
    <property type="match status" value="1"/>
</dbReference>
<evidence type="ECO:0000259" key="1">
    <source>
        <dbReference type="Pfam" id="PF00881"/>
    </source>
</evidence>
<evidence type="ECO:0000313" key="2">
    <source>
        <dbReference type="EMBL" id="SHN69505.1"/>
    </source>
</evidence>
<dbReference type="AlphaFoldDB" id="A0A1M7TFL5"/>
<dbReference type="RefSeq" id="WP_072761001.1">
    <property type="nucleotide sequence ID" value="NZ_FRDJ01000017.1"/>
</dbReference>
<dbReference type="NCBIfam" id="TIGR03605">
    <property type="entry name" value="antibiot_sagB"/>
    <property type="match status" value="1"/>
</dbReference>
<dbReference type="PANTHER" id="PTHR43745">
    <property type="entry name" value="NITROREDUCTASE MJ1384-RELATED"/>
    <property type="match status" value="1"/>
</dbReference>
<proteinExistence type="predicted"/>
<keyword evidence="3" id="KW-1185">Reference proteome</keyword>
<protein>
    <submittedName>
        <fullName evidence="2">SagB-type dehydrogenase domain-containing protein</fullName>
    </submittedName>
</protein>
<dbReference type="EMBL" id="FRDJ01000017">
    <property type="protein sequence ID" value="SHN69505.1"/>
    <property type="molecule type" value="Genomic_DNA"/>
</dbReference>
<gene>
    <name evidence="2" type="ORF">SAMN02745226_01944</name>
</gene>